<evidence type="ECO:0000259" key="8">
    <source>
        <dbReference type="Pfam" id="PF04116"/>
    </source>
</evidence>
<proteinExistence type="predicted"/>
<dbReference type="EMBL" id="WOCD01000001">
    <property type="protein sequence ID" value="MUH71627.1"/>
    <property type="molecule type" value="Genomic_DNA"/>
</dbReference>
<dbReference type="GO" id="GO:0050479">
    <property type="term" value="F:glyceryl-ether monooxygenase activity"/>
    <property type="evidence" value="ECO:0007669"/>
    <property type="project" value="TreeGrafter"/>
</dbReference>
<keyword evidence="10" id="KW-1185">Reference proteome</keyword>
<keyword evidence="3 7" id="KW-1133">Transmembrane helix</keyword>
<organism evidence="9 10">
    <name type="scientific">Psychrosphaera haliotis</name>
    <dbReference type="NCBI Taxonomy" id="555083"/>
    <lineage>
        <taxon>Bacteria</taxon>
        <taxon>Pseudomonadati</taxon>
        <taxon>Pseudomonadota</taxon>
        <taxon>Gammaproteobacteria</taxon>
        <taxon>Alteromonadales</taxon>
        <taxon>Pseudoalteromonadaceae</taxon>
        <taxon>Psychrosphaera</taxon>
    </lineage>
</organism>
<evidence type="ECO:0000256" key="3">
    <source>
        <dbReference type="ARBA" id="ARBA00022989"/>
    </source>
</evidence>
<feature type="transmembrane region" description="Helical" evidence="7">
    <location>
        <begin position="133"/>
        <end position="162"/>
    </location>
</feature>
<dbReference type="Proteomes" id="UP000439994">
    <property type="component" value="Unassembled WGS sequence"/>
</dbReference>
<comment type="caution">
    <text evidence="9">The sequence shown here is derived from an EMBL/GenBank/DDBJ whole genome shotgun (WGS) entry which is preliminary data.</text>
</comment>
<evidence type="ECO:0000256" key="4">
    <source>
        <dbReference type="ARBA" id="ARBA00023002"/>
    </source>
</evidence>
<dbReference type="InterPro" id="IPR051689">
    <property type="entry name" value="Sterol_desaturase/TMEM195"/>
</dbReference>
<dbReference type="PANTHER" id="PTHR21624">
    <property type="entry name" value="STEROL DESATURASE-RELATED PROTEIN"/>
    <property type="match status" value="1"/>
</dbReference>
<dbReference type="GO" id="GO:0008610">
    <property type="term" value="P:lipid biosynthetic process"/>
    <property type="evidence" value="ECO:0007669"/>
    <property type="project" value="InterPro"/>
</dbReference>
<feature type="transmembrane region" description="Helical" evidence="7">
    <location>
        <begin position="328"/>
        <end position="347"/>
    </location>
</feature>
<evidence type="ECO:0000313" key="9">
    <source>
        <dbReference type="EMBL" id="MUH71627.1"/>
    </source>
</evidence>
<evidence type="ECO:0000256" key="7">
    <source>
        <dbReference type="SAM" id="Phobius"/>
    </source>
</evidence>
<evidence type="ECO:0000256" key="2">
    <source>
        <dbReference type="ARBA" id="ARBA00022692"/>
    </source>
</evidence>
<reference evidence="9 10" key="1">
    <citation type="submission" date="2019-11" db="EMBL/GenBank/DDBJ databases">
        <title>P. haliotis isolates from Z. marina roots.</title>
        <authorList>
            <person name="Cohen M."/>
            <person name="Jospin G."/>
            <person name="Eisen J.A."/>
            <person name="Coil D.A."/>
        </authorList>
    </citation>
    <scope>NUCLEOTIDE SEQUENCE [LARGE SCALE GENOMIC DNA]</scope>
    <source>
        <strain evidence="9 10">UCD-MCMsp1aY</strain>
    </source>
</reference>
<feature type="transmembrane region" description="Helical" evidence="7">
    <location>
        <begin position="6"/>
        <end position="24"/>
    </location>
</feature>
<keyword evidence="5" id="KW-0443">Lipid metabolism</keyword>
<name>A0A6N8F968_9GAMM</name>
<keyword evidence="6 7" id="KW-0472">Membrane</keyword>
<dbReference type="GO" id="GO:0005506">
    <property type="term" value="F:iron ion binding"/>
    <property type="evidence" value="ECO:0007669"/>
    <property type="project" value="InterPro"/>
</dbReference>
<dbReference type="AlphaFoldDB" id="A0A6N8F968"/>
<dbReference type="PANTHER" id="PTHR21624:SF1">
    <property type="entry name" value="ALKYLGLYCEROL MONOOXYGENASE"/>
    <property type="match status" value="1"/>
</dbReference>
<dbReference type="GO" id="GO:0016020">
    <property type="term" value="C:membrane"/>
    <property type="evidence" value="ECO:0007669"/>
    <property type="project" value="GOC"/>
</dbReference>
<dbReference type="InterPro" id="IPR006694">
    <property type="entry name" value="Fatty_acid_hydroxylase"/>
</dbReference>
<evidence type="ECO:0000256" key="1">
    <source>
        <dbReference type="ARBA" id="ARBA00004127"/>
    </source>
</evidence>
<dbReference type="GO" id="GO:0006643">
    <property type="term" value="P:membrane lipid metabolic process"/>
    <property type="evidence" value="ECO:0007669"/>
    <property type="project" value="TreeGrafter"/>
</dbReference>
<dbReference type="Pfam" id="PF04116">
    <property type="entry name" value="FA_hydroxylase"/>
    <property type="match status" value="1"/>
</dbReference>
<dbReference type="RefSeq" id="WP_155694503.1">
    <property type="nucleotide sequence ID" value="NZ_WOCD01000001.1"/>
</dbReference>
<evidence type="ECO:0000313" key="10">
    <source>
        <dbReference type="Proteomes" id="UP000439994"/>
    </source>
</evidence>
<keyword evidence="2 7" id="KW-0812">Transmembrane</keyword>
<comment type="subcellular location">
    <subcellularLocation>
        <location evidence="1">Endomembrane system</location>
        <topology evidence="1">Multi-pass membrane protein</topology>
    </subcellularLocation>
</comment>
<protein>
    <recommendedName>
        <fullName evidence="8">Fatty acid hydroxylase domain-containing protein</fullName>
    </recommendedName>
</protein>
<dbReference type="GO" id="GO:0012505">
    <property type="term" value="C:endomembrane system"/>
    <property type="evidence" value="ECO:0007669"/>
    <property type="project" value="UniProtKB-SubCell"/>
</dbReference>
<feature type="domain" description="Fatty acid hydroxylase" evidence="8">
    <location>
        <begin position="80"/>
        <end position="213"/>
    </location>
</feature>
<accession>A0A6N8F968</accession>
<evidence type="ECO:0000256" key="6">
    <source>
        <dbReference type="ARBA" id="ARBA00023136"/>
    </source>
</evidence>
<sequence length="414" mass="48095">MNFVAIAIPFFLLLVGLELLVNWWRKTNYYSTNDAINSLHLGVLSQLTGLAKKAVQFSVYAWIFPYISLFELNSQSVWVWVAGFVVYDFCYYLYHRCSHEINGLWASHVVHHQSEEYNLTTALRQTSGGVVNFVFYIPLAILGFEPIIFIAVGSLNLVYQFWVHTRHIDKMPAWFEFVFVTPSNHRVHHGQNPVYLDKNHGGVFILWDRLLGTYQKELDEEPVIYGVTVPLASWNPIWANFEVYWVLLQDSVRTKKWSDKFRVWYKKTGWRPDDVSEKYPGPKFDPYKQVKFDVANSITTKTYILYQHIVTLCLSLVILYQAPKVDNSFNVVSMIVIGFGLFTLGKLQQNTKWSHQLETLKIALWGSFIVLSPYQFEWPLEISMLYGLSSLIWLAGSYRSKSNNINIKKIIPGN</sequence>
<dbReference type="OrthoDB" id="9770329at2"/>
<gene>
    <name evidence="9" type="ORF">GNP35_03385</name>
</gene>
<feature type="transmembrane region" description="Helical" evidence="7">
    <location>
        <begin position="303"/>
        <end position="322"/>
    </location>
</feature>
<keyword evidence="4" id="KW-0560">Oxidoreductase</keyword>
<evidence type="ECO:0000256" key="5">
    <source>
        <dbReference type="ARBA" id="ARBA00023098"/>
    </source>
</evidence>